<evidence type="ECO:0000256" key="10">
    <source>
        <dbReference type="ARBA" id="ARBA00022726"/>
    </source>
</evidence>
<dbReference type="Pfam" id="PF00156">
    <property type="entry name" value="Pribosyltran"/>
    <property type="match status" value="1"/>
</dbReference>
<evidence type="ECO:0000259" key="16">
    <source>
        <dbReference type="Pfam" id="PF00156"/>
    </source>
</evidence>
<dbReference type="CDD" id="cd06223">
    <property type="entry name" value="PRTases_typeI"/>
    <property type="match status" value="1"/>
</dbReference>
<organism evidence="17 18">
    <name type="scientific">Eiseniibacteriota bacterium</name>
    <dbReference type="NCBI Taxonomy" id="2212470"/>
    <lineage>
        <taxon>Bacteria</taxon>
        <taxon>Candidatus Eiseniibacteriota</taxon>
    </lineage>
</organism>
<keyword evidence="7 15" id="KW-0328">Glycosyltransferase</keyword>
<evidence type="ECO:0000256" key="1">
    <source>
        <dbReference type="ARBA" id="ARBA00001946"/>
    </source>
</evidence>
<dbReference type="GO" id="GO:0005829">
    <property type="term" value="C:cytosol"/>
    <property type="evidence" value="ECO:0007669"/>
    <property type="project" value="TreeGrafter"/>
</dbReference>
<evidence type="ECO:0000256" key="12">
    <source>
        <dbReference type="ARBA" id="ARBA00022842"/>
    </source>
</evidence>
<proteinExistence type="inferred from homology"/>
<reference evidence="17 18" key="1">
    <citation type="journal article" date="2019" name="Nat. Microbiol.">
        <title>Mediterranean grassland soil C-N compound turnover is dependent on rainfall and depth, and is mediated by genomically divergent microorganisms.</title>
        <authorList>
            <person name="Diamond S."/>
            <person name="Andeer P.F."/>
            <person name="Li Z."/>
            <person name="Crits-Christoph A."/>
            <person name="Burstein D."/>
            <person name="Anantharaman K."/>
            <person name="Lane K.R."/>
            <person name="Thomas B.C."/>
            <person name="Pan C."/>
            <person name="Northen T.R."/>
            <person name="Banfield J.F."/>
        </authorList>
    </citation>
    <scope>NUCLEOTIDE SEQUENCE [LARGE SCALE GENOMIC DNA]</scope>
    <source>
        <strain evidence="17">WS_10</strain>
    </source>
</reference>
<evidence type="ECO:0000256" key="6">
    <source>
        <dbReference type="ARBA" id="ARBA00022490"/>
    </source>
</evidence>
<comment type="similarity">
    <text evidence="4 15">Belongs to the purine/pyrimidine phosphoribosyltransferase family.</text>
</comment>
<gene>
    <name evidence="17" type="primary">hpt</name>
    <name evidence="17" type="ORF">E6K80_02020</name>
</gene>
<keyword evidence="8 15" id="KW-0808">Transferase</keyword>
<comment type="pathway">
    <text evidence="3 15">Purine metabolism; IMP biosynthesis via salvage pathway; IMP from hypoxanthine: step 1/1.</text>
</comment>
<dbReference type="InterPro" id="IPR029057">
    <property type="entry name" value="PRTase-like"/>
</dbReference>
<evidence type="ECO:0000256" key="3">
    <source>
        <dbReference type="ARBA" id="ARBA00004669"/>
    </source>
</evidence>
<comment type="cofactor">
    <cofactor evidence="1 15">
        <name>Mg(2+)</name>
        <dbReference type="ChEBI" id="CHEBI:18420"/>
    </cofactor>
</comment>
<dbReference type="GO" id="GO:0032263">
    <property type="term" value="P:GMP salvage"/>
    <property type="evidence" value="ECO:0007669"/>
    <property type="project" value="TreeGrafter"/>
</dbReference>
<dbReference type="GO" id="GO:0046100">
    <property type="term" value="P:hypoxanthine metabolic process"/>
    <property type="evidence" value="ECO:0007669"/>
    <property type="project" value="TreeGrafter"/>
</dbReference>
<evidence type="ECO:0000256" key="9">
    <source>
        <dbReference type="ARBA" id="ARBA00022723"/>
    </source>
</evidence>
<comment type="catalytic activity">
    <reaction evidence="14">
        <text>IMP + diphosphate = hypoxanthine + 5-phospho-alpha-D-ribose 1-diphosphate</text>
        <dbReference type="Rhea" id="RHEA:17973"/>
        <dbReference type="ChEBI" id="CHEBI:17368"/>
        <dbReference type="ChEBI" id="CHEBI:33019"/>
        <dbReference type="ChEBI" id="CHEBI:58017"/>
        <dbReference type="ChEBI" id="CHEBI:58053"/>
        <dbReference type="EC" id="2.4.2.8"/>
    </reaction>
    <physiologicalReaction direction="right-to-left" evidence="14">
        <dbReference type="Rhea" id="RHEA:17975"/>
    </physiologicalReaction>
</comment>
<dbReference type="PANTHER" id="PTHR43340:SF1">
    <property type="entry name" value="HYPOXANTHINE PHOSPHORIBOSYLTRANSFERASE"/>
    <property type="match status" value="1"/>
</dbReference>
<accession>A0A538UAI6</accession>
<keyword evidence="12 15" id="KW-0460">Magnesium</keyword>
<dbReference type="Proteomes" id="UP000319836">
    <property type="component" value="Unassembled WGS sequence"/>
</dbReference>
<protein>
    <recommendedName>
        <fullName evidence="5 15">Hypoxanthine phosphoribosyltransferase</fullName>
        <ecNumber evidence="5 15">2.4.2.8</ecNumber>
    </recommendedName>
</protein>
<dbReference type="AlphaFoldDB" id="A0A538UAI6"/>
<comment type="catalytic activity">
    <reaction evidence="13">
        <text>GMP + diphosphate = guanine + 5-phospho-alpha-D-ribose 1-diphosphate</text>
        <dbReference type="Rhea" id="RHEA:25424"/>
        <dbReference type="ChEBI" id="CHEBI:16235"/>
        <dbReference type="ChEBI" id="CHEBI:33019"/>
        <dbReference type="ChEBI" id="CHEBI:58017"/>
        <dbReference type="ChEBI" id="CHEBI:58115"/>
        <dbReference type="EC" id="2.4.2.8"/>
    </reaction>
    <physiologicalReaction direction="right-to-left" evidence="13">
        <dbReference type="Rhea" id="RHEA:25426"/>
    </physiologicalReaction>
</comment>
<dbReference type="GO" id="GO:0052657">
    <property type="term" value="F:guanine phosphoribosyltransferase activity"/>
    <property type="evidence" value="ECO:0007669"/>
    <property type="project" value="UniProtKB-ARBA"/>
</dbReference>
<evidence type="ECO:0000256" key="8">
    <source>
        <dbReference type="ARBA" id="ARBA00022679"/>
    </source>
</evidence>
<name>A0A538UAI6_UNCEI</name>
<dbReference type="GO" id="GO:0000287">
    <property type="term" value="F:magnesium ion binding"/>
    <property type="evidence" value="ECO:0007669"/>
    <property type="project" value="TreeGrafter"/>
</dbReference>
<dbReference type="InterPro" id="IPR000836">
    <property type="entry name" value="PRTase_dom"/>
</dbReference>
<dbReference type="GO" id="GO:0006178">
    <property type="term" value="P:guanine salvage"/>
    <property type="evidence" value="ECO:0007669"/>
    <property type="project" value="TreeGrafter"/>
</dbReference>
<dbReference type="EC" id="2.4.2.8" evidence="5 15"/>
<evidence type="ECO:0000256" key="13">
    <source>
        <dbReference type="ARBA" id="ARBA00048811"/>
    </source>
</evidence>
<feature type="domain" description="Phosphoribosyltransferase" evidence="16">
    <location>
        <begin position="34"/>
        <end position="177"/>
    </location>
</feature>
<keyword evidence="10 15" id="KW-0660">Purine salvage</keyword>
<dbReference type="InterPro" id="IPR005904">
    <property type="entry name" value="Hxn_phspho_trans"/>
</dbReference>
<dbReference type="InterPro" id="IPR050408">
    <property type="entry name" value="HGPRT"/>
</dbReference>
<comment type="caution">
    <text evidence="17">The sequence shown here is derived from an EMBL/GenBank/DDBJ whole genome shotgun (WGS) entry which is preliminary data.</text>
</comment>
<evidence type="ECO:0000313" key="18">
    <source>
        <dbReference type="Proteomes" id="UP000319836"/>
    </source>
</evidence>
<evidence type="ECO:0000256" key="2">
    <source>
        <dbReference type="ARBA" id="ARBA00004496"/>
    </source>
</evidence>
<dbReference type="Gene3D" id="3.40.50.2020">
    <property type="match status" value="1"/>
</dbReference>
<evidence type="ECO:0000256" key="15">
    <source>
        <dbReference type="RuleBase" id="RU364099"/>
    </source>
</evidence>
<dbReference type="EMBL" id="VBPA01000044">
    <property type="protein sequence ID" value="TMQ72729.1"/>
    <property type="molecule type" value="Genomic_DNA"/>
</dbReference>
<dbReference type="GO" id="GO:0006166">
    <property type="term" value="P:purine ribonucleoside salvage"/>
    <property type="evidence" value="ECO:0007669"/>
    <property type="project" value="UniProtKB-KW"/>
</dbReference>
<evidence type="ECO:0000256" key="7">
    <source>
        <dbReference type="ARBA" id="ARBA00022676"/>
    </source>
</evidence>
<evidence type="ECO:0000256" key="5">
    <source>
        <dbReference type="ARBA" id="ARBA00011895"/>
    </source>
</evidence>
<dbReference type="GO" id="GO:0004422">
    <property type="term" value="F:hypoxanthine phosphoribosyltransferase activity"/>
    <property type="evidence" value="ECO:0007669"/>
    <property type="project" value="InterPro"/>
</dbReference>
<evidence type="ECO:0000256" key="14">
    <source>
        <dbReference type="ARBA" id="ARBA00049402"/>
    </source>
</evidence>
<dbReference type="NCBIfam" id="TIGR01203">
    <property type="entry name" value="HGPRTase"/>
    <property type="match status" value="1"/>
</dbReference>
<dbReference type="FunFam" id="3.40.50.2020:FF:000006">
    <property type="entry name" value="Hypoxanthine phosphoribosyltransferase"/>
    <property type="match status" value="1"/>
</dbReference>
<evidence type="ECO:0000313" key="17">
    <source>
        <dbReference type="EMBL" id="TMQ72729.1"/>
    </source>
</evidence>
<keyword evidence="11 15" id="KW-0547">Nucleotide-binding</keyword>
<dbReference type="SUPFAM" id="SSF53271">
    <property type="entry name" value="PRTase-like"/>
    <property type="match status" value="1"/>
</dbReference>
<keyword evidence="9 15" id="KW-0479">Metal-binding</keyword>
<evidence type="ECO:0000256" key="11">
    <source>
        <dbReference type="ARBA" id="ARBA00022741"/>
    </source>
</evidence>
<evidence type="ECO:0000256" key="4">
    <source>
        <dbReference type="ARBA" id="ARBA00008391"/>
    </source>
</evidence>
<keyword evidence="6 15" id="KW-0963">Cytoplasm</keyword>
<dbReference type="GO" id="GO:0032264">
    <property type="term" value="P:IMP salvage"/>
    <property type="evidence" value="ECO:0007669"/>
    <property type="project" value="UniProtKB-UniPathway"/>
</dbReference>
<comment type="subcellular location">
    <subcellularLocation>
        <location evidence="2 15">Cytoplasm</location>
    </subcellularLocation>
</comment>
<dbReference type="UniPathway" id="UPA00591">
    <property type="reaction ID" value="UER00648"/>
</dbReference>
<dbReference type="GO" id="GO:0000166">
    <property type="term" value="F:nucleotide binding"/>
    <property type="evidence" value="ECO:0007669"/>
    <property type="project" value="UniProtKB-KW"/>
</dbReference>
<dbReference type="PANTHER" id="PTHR43340">
    <property type="entry name" value="HYPOXANTHINE-GUANINE PHOSPHORIBOSYLTRANSFERASE"/>
    <property type="match status" value="1"/>
</dbReference>
<sequence length="193" mass="21070">MRVAQYCRAVIQTPTVPTQPAVRVLFSAEQIATRVREMGLTIARDLGPRTRAPIFVGVLKGACLFIGDLARATPLDVEFDFATLSSYGSGTTSSGNVRLESDLRNDIAGRDVLVCEGVVDSGQSLAFLIDLLGKRKPASIRIAALLDKVPCRKVEVPVDYAGWRIGDEFVVGYGMDYDERYRSLPYVGILETP</sequence>